<dbReference type="FunFam" id="2.130.10.10:FF:000044">
    <property type="entry name" value="echinoderm microtubule-associated protein-like 6 isoform X1"/>
    <property type="match status" value="1"/>
</dbReference>
<sequence length="239" mass="26538">AHTGPNAACNILVNGHMDGPIWGLGTHPSRDVFLSAAEDGTVRLWDIPEKKMLNKVNLGHPAHTVSYSPEGDMVAIGMKNGEFIILLVASLKIWGKKRDRRSPIQDIRFSPNSRYLAVGSNESAVDFYDLTLGPQLNRINCCRDIPSFVMQMDFSADSLYIQVCKQTQIDRITWATWTSVLGDEVIGIWSRNTDKADVTCACVSHSGLNIVTGDDFGMVKLFDFPCPEKFVSIIHTRTH</sequence>
<dbReference type="Gene3D" id="2.130.10.10">
    <property type="entry name" value="YVTN repeat-like/Quinoprotein amine dehydrogenase"/>
    <property type="match status" value="2"/>
</dbReference>
<feature type="repeat" description="WD" evidence="3">
    <location>
        <begin position="27"/>
        <end position="55"/>
    </location>
</feature>
<accession>A0A3B4ABZ6</accession>
<evidence type="ECO:0000256" key="1">
    <source>
        <dbReference type="ARBA" id="ARBA00022574"/>
    </source>
</evidence>
<protein>
    <recommendedName>
        <fullName evidence="4">EML-like second beta-propeller domain-containing protein</fullName>
    </recommendedName>
</protein>
<evidence type="ECO:0000256" key="2">
    <source>
        <dbReference type="ARBA" id="ARBA00022737"/>
    </source>
</evidence>
<dbReference type="InterPro" id="IPR055442">
    <property type="entry name" value="Beta-prop_EML-like_2nd"/>
</dbReference>
<evidence type="ECO:0000313" key="6">
    <source>
        <dbReference type="Proteomes" id="UP000261520"/>
    </source>
</evidence>
<reference evidence="5" key="1">
    <citation type="submission" date="2025-08" db="UniProtKB">
        <authorList>
            <consortium name="Ensembl"/>
        </authorList>
    </citation>
    <scope>IDENTIFICATION</scope>
</reference>
<keyword evidence="2" id="KW-0677">Repeat</keyword>
<evidence type="ECO:0000259" key="4">
    <source>
        <dbReference type="Pfam" id="PF23414"/>
    </source>
</evidence>
<dbReference type="PROSITE" id="PS50082">
    <property type="entry name" value="WD_REPEATS_2"/>
    <property type="match status" value="1"/>
</dbReference>
<dbReference type="Pfam" id="PF23414">
    <property type="entry name" value="Beta-prop_EML_2"/>
    <property type="match status" value="1"/>
</dbReference>
<name>A0A3B4ABZ6_9GOBI</name>
<organism evidence="5 6">
    <name type="scientific">Periophthalmus magnuspinnatus</name>
    <dbReference type="NCBI Taxonomy" id="409849"/>
    <lineage>
        <taxon>Eukaryota</taxon>
        <taxon>Metazoa</taxon>
        <taxon>Chordata</taxon>
        <taxon>Craniata</taxon>
        <taxon>Vertebrata</taxon>
        <taxon>Euteleostomi</taxon>
        <taxon>Actinopterygii</taxon>
        <taxon>Neopterygii</taxon>
        <taxon>Teleostei</taxon>
        <taxon>Neoteleostei</taxon>
        <taxon>Acanthomorphata</taxon>
        <taxon>Gobiaria</taxon>
        <taxon>Gobiiformes</taxon>
        <taxon>Gobioidei</taxon>
        <taxon>Gobiidae</taxon>
        <taxon>Oxudercinae</taxon>
        <taxon>Periophthalmus</taxon>
    </lineage>
</organism>
<dbReference type="AlphaFoldDB" id="A0A3B4ABZ6"/>
<evidence type="ECO:0000313" key="5">
    <source>
        <dbReference type="Ensembl" id="ENSPMGP00000014159.1"/>
    </source>
</evidence>
<dbReference type="InterPro" id="IPR050630">
    <property type="entry name" value="WD_repeat_EMAP"/>
</dbReference>
<dbReference type="Ensembl" id="ENSPMGT00000015109.1">
    <property type="protein sequence ID" value="ENSPMGP00000014159.1"/>
    <property type="gene ID" value="ENSPMGG00000011624.1"/>
</dbReference>
<feature type="domain" description="EML-like second beta-propeller" evidence="4">
    <location>
        <begin position="21"/>
        <end position="166"/>
    </location>
</feature>
<dbReference type="PANTHER" id="PTHR13720:SF33">
    <property type="entry name" value="HELP DOMAIN-CONTAINING PROTEIN"/>
    <property type="match status" value="1"/>
</dbReference>
<dbReference type="GO" id="GO:0008017">
    <property type="term" value="F:microtubule binding"/>
    <property type="evidence" value="ECO:0007669"/>
    <property type="project" value="TreeGrafter"/>
</dbReference>
<evidence type="ECO:0000256" key="3">
    <source>
        <dbReference type="PROSITE-ProRule" id="PRU00221"/>
    </source>
</evidence>
<dbReference type="PANTHER" id="PTHR13720">
    <property type="entry name" value="WD-40 REPEAT PROTEIN"/>
    <property type="match status" value="1"/>
</dbReference>
<dbReference type="InterPro" id="IPR015943">
    <property type="entry name" value="WD40/YVTN_repeat-like_dom_sf"/>
</dbReference>
<keyword evidence="1 3" id="KW-0853">WD repeat</keyword>
<dbReference type="SMART" id="SM00320">
    <property type="entry name" value="WD40"/>
    <property type="match status" value="3"/>
</dbReference>
<dbReference type="InterPro" id="IPR001680">
    <property type="entry name" value="WD40_rpt"/>
</dbReference>
<proteinExistence type="predicted"/>
<dbReference type="SUPFAM" id="SSF50978">
    <property type="entry name" value="WD40 repeat-like"/>
    <property type="match status" value="1"/>
</dbReference>
<dbReference type="Proteomes" id="UP000261520">
    <property type="component" value="Unplaced"/>
</dbReference>
<reference evidence="5" key="2">
    <citation type="submission" date="2025-09" db="UniProtKB">
        <authorList>
            <consortium name="Ensembl"/>
        </authorList>
    </citation>
    <scope>IDENTIFICATION</scope>
</reference>
<dbReference type="InterPro" id="IPR036322">
    <property type="entry name" value="WD40_repeat_dom_sf"/>
</dbReference>
<keyword evidence="6" id="KW-1185">Reference proteome</keyword>